<sequence length="136" mass="13519">VNKFTKISALLVAVVTLVSGAMLYMGTASAAGTEVVLGQKYVSNTGATNALGTVIDNTVTVTVTDSAANANTGAAETIAASKTVVTNITTGETVTLAVTESGANTGIFAGTFSVSSSTTTGTMIKGVEGQTIKVEY</sequence>
<feature type="non-terminal residue" evidence="1">
    <location>
        <position position="1"/>
    </location>
</feature>
<accession>A0A382Z916</accession>
<dbReference type="AlphaFoldDB" id="A0A382Z916"/>
<name>A0A382Z916_9ZZZZ</name>
<dbReference type="EMBL" id="UINC01181742">
    <property type="protein sequence ID" value="SVD91585.1"/>
    <property type="molecule type" value="Genomic_DNA"/>
</dbReference>
<evidence type="ECO:0000313" key="1">
    <source>
        <dbReference type="EMBL" id="SVD91585.1"/>
    </source>
</evidence>
<protein>
    <submittedName>
        <fullName evidence="1">Uncharacterized protein</fullName>
    </submittedName>
</protein>
<reference evidence="1" key="1">
    <citation type="submission" date="2018-05" db="EMBL/GenBank/DDBJ databases">
        <authorList>
            <person name="Lanie J.A."/>
            <person name="Ng W.-L."/>
            <person name="Kazmierczak K.M."/>
            <person name="Andrzejewski T.M."/>
            <person name="Davidsen T.M."/>
            <person name="Wayne K.J."/>
            <person name="Tettelin H."/>
            <person name="Glass J.I."/>
            <person name="Rusch D."/>
            <person name="Podicherti R."/>
            <person name="Tsui H.-C.T."/>
            <person name="Winkler M.E."/>
        </authorList>
    </citation>
    <scope>NUCLEOTIDE SEQUENCE</scope>
</reference>
<feature type="non-terminal residue" evidence="1">
    <location>
        <position position="136"/>
    </location>
</feature>
<gene>
    <name evidence="1" type="ORF">METZ01_LOCUS444439</name>
</gene>
<organism evidence="1">
    <name type="scientific">marine metagenome</name>
    <dbReference type="NCBI Taxonomy" id="408172"/>
    <lineage>
        <taxon>unclassified sequences</taxon>
        <taxon>metagenomes</taxon>
        <taxon>ecological metagenomes</taxon>
    </lineage>
</organism>
<proteinExistence type="predicted"/>